<proteinExistence type="predicted"/>
<dbReference type="PANTHER" id="PTHR43798:SF5">
    <property type="entry name" value="MONOACYLGLYCEROL LIPASE ABHD6"/>
    <property type="match status" value="1"/>
</dbReference>
<dbReference type="GO" id="GO:0016020">
    <property type="term" value="C:membrane"/>
    <property type="evidence" value="ECO:0007669"/>
    <property type="project" value="TreeGrafter"/>
</dbReference>
<dbReference type="EMBL" id="CP002593">
    <property type="protein sequence ID" value="AEA25189.1"/>
    <property type="molecule type" value="Genomic_DNA"/>
</dbReference>
<accession>F4CR98</accession>
<dbReference type="Pfam" id="PF00561">
    <property type="entry name" value="Abhydrolase_1"/>
    <property type="match status" value="1"/>
</dbReference>
<reference evidence="2 3" key="1">
    <citation type="journal article" date="2011" name="J. Bacteriol.">
        <title>Genome sequence of the 1,4-dioxane-degrading Pseudonocardia dioxanivorans strain CB1190.</title>
        <authorList>
            <person name="Sales C.M."/>
            <person name="Mahendra S."/>
            <person name="Grostern A."/>
            <person name="Parales R.E."/>
            <person name="Goodwin L.A."/>
            <person name="Woyke T."/>
            <person name="Nolan M."/>
            <person name="Lapidus A."/>
            <person name="Chertkov O."/>
            <person name="Ovchinnikova G."/>
            <person name="Sczyrba A."/>
            <person name="Alvarez-Cohen L."/>
        </authorList>
    </citation>
    <scope>NUCLEOTIDE SEQUENCE [LARGE SCALE GENOMIC DNA]</scope>
    <source>
        <strain evidence="3">ATCC 55486 / DSM 44775 / JCM 13855 / CB1190</strain>
    </source>
</reference>
<sequence>MTGARDGRVADRVADLTVDGHTLHVAVRPADGSGRTPLLLVNGIGAALGLLDPFVDALPPDVETIRFDPPGVGGSPAPVLPYHLPGLAAAVDGLLSRLGRGRVDVLGYSWGGALAQQLALGSPGRVRRLVLVATGTGALMVPGPPSVLARMLTGRRYHDPEHAREVAGRIYGGTMRTRPERAAEVLGSGRTTGPGDRGYRFQLLAAASWTSLPFLPLLHVPTLVVAGEDDPVVPVVNARILHRGIAGSQLHLHPGGHLALLTEPHELAPVVDAFLAAPDDPGAARAG</sequence>
<dbReference type="GO" id="GO:0046464">
    <property type="term" value="P:acylglycerol catabolic process"/>
    <property type="evidence" value="ECO:0007669"/>
    <property type="project" value="TreeGrafter"/>
</dbReference>
<protein>
    <submittedName>
        <fullName evidence="2">Poly(3-hydroxyalkanoate) depolymerase</fullName>
    </submittedName>
</protein>
<dbReference type="STRING" id="675635.Psed_2989"/>
<dbReference type="InterPro" id="IPR029058">
    <property type="entry name" value="AB_hydrolase_fold"/>
</dbReference>
<dbReference type="RefSeq" id="WP_013675112.1">
    <property type="nucleotide sequence ID" value="NC_015312.1"/>
</dbReference>
<dbReference type="KEGG" id="pdx:Psed_2989"/>
<dbReference type="PANTHER" id="PTHR43798">
    <property type="entry name" value="MONOACYLGLYCEROL LIPASE"/>
    <property type="match status" value="1"/>
</dbReference>
<dbReference type="eggNOG" id="COG2267">
    <property type="taxonomic scope" value="Bacteria"/>
</dbReference>
<organism evidence="2 3">
    <name type="scientific">Pseudonocardia dioxanivorans (strain ATCC 55486 / DSM 44775 / JCM 13855 / CB1190)</name>
    <dbReference type="NCBI Taxonomy" id="675635"/>
    <lineage>
        <taxon>Bacteria</taxon>
        <taxon>Bacillati</taxon>
        <taxon>Actinomycetota</taxon>
        <taxon>Actinomycetes</taxon>
        <taxon>Pseudonocardiales</taxon>
        <taxon>Pseudonocardiaceae</taxon>
        <taxon>Pseudonocardia</taxon>
    </lineage>
</organism>
<evidence type="ECO:0000313" key="3">
    <source>
        <dbReference type="Proteomes" id="UP000007809"/>
    </source>
</evidence>
<name>F4CR98_PSEUX</name>
<dbReference type="HOGENOM" id="CLU_020336_50_3_11"/>
<feature type="domain" description="AB hydrolase-1" evidence="1">
    <location>
        <begin position="37"/>
        <end position="264"/>
    </location>
</feature>
<dbReference type="InterPro" id="IPR000073">
    <property type="entry name" value="AB_hydrolase_1"/>
</dbReference>
<dbReference type="InterPro" id="IPR050266">
    <property type="entry name" value="AB_hydrolase_sf"/>
</dbReference>
<dbReference type="SUPFAM" id="SSF53474">
    <property type="entry name" value="alpha/beta-Hydrolases"/>
    <property type="match status" value="1"/>
</dbReference>
<dbReference type="GO" id="GO:0047372">
    <property type="term" value="F:monoacylglycerol lipase activity"/>
    <property type="evidence" value="ECO:0007669"/>
    <property type="project" value="TreeGrafter"/>
</dbReference>
<dbReference type="Gene3D" id="3.40.50.1820">
    <property type="entry name" value="alpha/beta hydrolase"/>
    <property type="match status" value="1"/>
</dbReference>
<dbReference type="Proteomes" id="UP000007809">
    <property type="component" value="Chromosome"/>
</dbReference>
<evidence type="ECO:0000313" key="2">
    <source>
        <dbReference type="EMBL" id="AEA25189.1"/>
    </source>
</evidence>
<dbReference type="PRINTS" id="PR00111">
    <property type="entry name" value="ABHYDROLASE"/>
</dbReference>
<gene>
    <name evidence="2" type="ordered locus">Psed_2989</name>
</gene>
<keyword evidence="3" id="KW-1185">Reference proteome</keyword>
<dbReference type="AlphaFoldDB" id="F4CR98"/>
<evidence type="ECO:0000259" key="1">
    <source>
        <dbReference type="Pfam" id="PF00561"/>
    </source>
</evidence>